<evidence type="ECO:0000313" key="3">
    <source>
        <dbReference type="EMBL" id="ANE03333.1"/>
    </source>
</evidence>
<accession>A0A172QRL0</accession>
<evidence type="ECO:0000256" key="2">
    <source>
        <dbReference type="SAM" id="SignalP"/>
    </source>
</evidence>
<dbReference type="OrthoDB" id="4406449at2"/>
<feature type="transmembrane region" description="Helical" evidence="1">
    <location>
        <begin position="204"/>
        <end position="224"/>
    </location>
</feature>
<feature type="chain" id="PRO_5007999788" evidence="2">
    <location>
        <begin position="24"/>
        <end position="234"/>
    </location>
</feature>
<dbReference type="STRING" id="1652495.ccrud_03295"/>
<dbReference type="AlphaFoldDB" id="A0A172QRL0"/>
<evidence type="ECO:0000256" key="1">
    <source>
        <dbReference type="SAM" id="Phobius"/>
    </source>
</evidence>
<name>A0A172QRL0_9CORY</name>
<keyword evidence="1" id="KW-0472">Membrane</keyword>
<gene>
    <name evidence="3" type="ORF">ccrud_03295</name>
</gene>
<dbReference type="Proteomes" id="UP000076929">
    <property type="component" value="Chromosome"/>
</dbReference>
<keyword evidence="1" id="KW-0812">Transmembrane</keyword>
<dbReference type="EMBL" id="CP015622">
    <property type="protein sequence ID" value="ANE03333.1"/>
    <property type="molecule type" value="Genomic_DNA"/>
</dbReference>
<protein>
    <submittedName>
        <fullName evidence="3">Uncharacterized protein</fullName>
    </submittedName>
</protein>
<keyword evidence="2" id="KW-0732">Signal</keyword>
<dbReference type="RefSeq" id="WP_066564791.1">
    <property type="nucleotide sequence ID" value="NZ_CP015622.1"/>
</dbReference>
<reference evidence="3 4" key="1">
    <citation type="submission" date="2016-05" db="EMBL/GenBank/DDBJ databases">
        <title>Complete genome sequence of Corynebacterium crudilactis, a new Corynebacterium species isolated from raw cow's milk.</title>
        <authorList>
            <person name="Christian R."/>
            <person name="Zimmermann J."/>
            <person name="Lipski A."/>
            <person name="Kalinowski J."/>
        </authorList>
    </citation>
    <scope>NUCLEOTIDE SEQUENCE [LARGE SCALE GENOMIC DNA]</scope>
    <source>
        <strain evidence="3 4">JZ16</strain>
    </source>
</reference>
<keyword evidence="1" id="KW-1133">Transmembrane helix</keyword>
<organism evidence="3 4">
    <name type="scientific">Corynebacterium crudilactis</name>
    <dbReference type="NCBI Taxonomy" id="1652495"/>
    <lineage>
        <taxon>Bacteria</taxon>
        <taxon>Bacillati</taxon>
        <taxon>Actinomycetota</taxon>
        <taxon>Actinomycetes</taxon>
        <taxon>Mycobacteriales</taxon>
        <taxon>Corynebacteriaceae</taxon>
        <taxon>Corynebacterium</taxon>
    </lineage>
</organism>
<feature type="signal peptide" evidence="2">
    <location>
        <begin position="1"/>
        <end position="23"/>
    </location>
</feature>
<keyword evidence="4" id="KW-1185">Reference proteome</keyword>
<dbReference type="KEGG" id="ccjz:ccrud_03295"/>
<sequence>MRFSRVLPALLLASAVSMPTASAATLTADTDKELCIASNTDDSAVVSFWNFIEDAVHNQRLAELDTQDPGLKTAIESYINQDPEAPSAAELQVRLDAVQSGEGLAMLLPDDPTLADPNIEGSFQTEYTYDEATNIVSGFSQDPAADVLNQLQQAASTGTRTAEIRAEFFAEHTQKYNESQVALQEDFQHCIDAIDDARPLPLQYILLGGAVALAVIVLGIRAWSNSRKTSRHGQ</sequence>
<proteinExistence type="predicted"/>
<evidence type="ECO:0000313" key="4">
    <source>
        <dbReference type="Proteomes" id="UP000076929"/>
    </source>
</evidence>